<dbReference type="Proteomes" id="UP001055439">
    <property type="component" value="Chromosome 4"/>
</dbReference>
<keyword evidence="12" id="KW-1185">Reference proteome</keyword>
<feature type="region of interest" description="Disordered" evidence="9">
    <location>
        <begin position="601"/>
        <end position="627"/>
    </location>
</feature>
<dbReference type="GO" id="GO:0005634">
    <property type="term" value="C:nucleus"/>
    <property type="evidence" value="ECO:0007669"/>
    <property type="project" value="UniProtKB-SubCell"/>
</dbReference>
<dbReference type="CDD" id="cd11660">
    <property type="entry name" value="SANT_TRF"/>
    <property type="match status" value="1"/>
</dbReference>
<evidence type="ECO:0000313" key="12">
    <source>
        <dbReference type="Proteomes" id="UP001055439"/>
    </source>
</evidence>
<keyword evidence="5" id="KW-0804">Transcription</keyword>
<feature type="region of interest" description="Disordered" evidence="9">
    <location>
        <begin position="366"/>
        <end position="404"/>
    </location>
</feature>
<evidence type="ECO:0000256" key="6">
    <source>
        <dbReference type="ARBA" id="ARBA00023242"/>
    </source>
</evidence>
<feature type="region of interest" description="Disordered" evidence="9">
    <location>
        <begin position="897"/>
        <end position="923"/>
    </location>
</feature>
<dbReference type="EMBL" id="CP097506">
    <property type="protein sequence ID" value="URD98386.1"/>
    <property type="molecule type" value="Genomic_DNA"/>
</dbReference>
<evidence type="ECO:0000256" key="2">
    <source>
        <dbReference type="ARBA" id="ARBA00023015"/>
    </source>
</evidence>
<dbReference type="Pfam" id="PF00439">
    <property type="entry name" value="Bromodomain"/>
    <property type="match status" value="1"/>
</dbReference>
<dbReference type="InterPro" id="IPR027353">
    <property type="entry name" value="NET_dom"/>
</dbReference>
<dbReference type="SMART" id="SM00297">
    <property type="entry name" value="BROMO"/>
    <property type="match status" value="1"/>
</dbReference>
<accession>A0A9E7JZW4</accession>
<dbReference type="CDD" id="cd05506">
    <property type="entry name" value="Bromo_plant1"/>
    <property type="match status" value="1"/>
</dbReference>
<keyword evidence="6" id="KW-0539">Nucleus</keyword>
<dbReference type="InterPro" id="IPR052442">
    <property type="entry name" value="Env_Response_Regulator"/>
</dbReference>
<evidence type="ECO:0000313" key="11">
    <source>
        <dbReference type="EMBL" id="URD98386.1"/>
    </source>
</evidence>
<dbReference type="AlphaFoldDB" id="A0A9E7JZW4"/>
<dbReference type="OrthoDB" id="21449at2759"/>
<feature type="domain" description="Bromo" evidence="10">
    <location>
        <begin position="645"/>
        <end position="717"/>
    </location>
</feature>
<evidence type="ECO:0000256" key="9">
    <source>
        <dbReference type="SAM" id="MobiDB-lite"/>
    </source>
</evidence>
<feature type="region of interest" description="Disordered" evidence="9">
    <location>
        <begin position="283"/>
        <end position="318"/>
    </location>
</feature>
<feature type="coiled-coil region" evidence="8">
    <location>
        <begin position="1011"/>
        <end position="1061"/>
    </location>
</feature>
<keyword evidence="4 7" id="KW-0103">Bromodomain</keyword>
<proteinExistence type="predicted"/>
<dbReference type="PROSITE" id="PS50014">
    <property type="entry name" value="BROMODOMAIN_2"/>
    <property type="match status" value="1"/>
</dbReference>
<dbReference type="PANTHER" id="PTHR46136">
    <property type="entry name" value="TRANSCRIPTION FACTOR GTE8"/>
    <property type="match status" value="1"/>
</dbReference>
<dbReference type="InterPro" id="IPR036427">
    <property type="entry name" value="Bromodomain-like_sf"/>
</dbReference>
<dbReference type="Gene3D" id="1.10.10.60">
    <property type="entry name" value="Homeodomain-like"/>
    <property type="match status" value="1"/>
</dbReference>
<feature type="compositionally biased region" description="Low complexity" evidence="9">
    <location>
        <begin position="391"/>
        <end position="401"/>
    </location>
</feature>
<evidence type="ECO:0000256" key="5">
    <source>
        <dbReference type="ARBA" id="ARBA00023163"/>
    </source>
</evidence>
<evidence type="ECO:0000256" key="8">
    <source>
        <dbReference type="SAM" id="Coils"/>
    </source>
</evidence>
<evidence type="ECO:0000256" key="7">
    <source>
        <dbReference type="PROSITE-ProRule" id="PRU00035"/>
    </source>
</evidence>
<evidence type="ECO:0000256" key="4">
    <source>
        <dbReference type="ARBA" id="ARBA00023117"/>
    </source>
</evidence>
<dbReference type="InterPro" id="IPR037377">
    <property type="entry name" value="GTE_bromo"/>
</dbReference>
<feature type="compositionally biased region" description="Basic and acidic residues" evidence="9">
    <location>
        <begin position="905"/>
        <end position="916"/>
    </location>
</feature>
<organism evidence="11 12">
    <name type="scientific">Musa troglodytarum</name>
    <name type="common">fe'i banana</name>
    <dbReference type="NCBI Taxonomy" id="320322"/>
    <lineage>
        <taxon>Eukaryota</taxon>
        <taxon>Viridiplantae</taxon>
        <taxon>Streptophyta</taxon>
        <taxon>Embryophyta</taxon>
        <taxon>Tracheophyta</taxon>
        <taxon>Spermatophyta</taxon>
        <taxon>Magnoliopsida</taxon>
        <taxon>Liliopsida</taxon>
        <taxon>Zingiberales</taxon>
        <taxon>Musaceae</taxon>
        <taxon>Musa</taxon>
    </lineage>
</organism>
<keyword evidence="2" id="KW-0805">Transcription regulation</keyword>
<dbReference type="Gene3D" id="1.20.920.10">
    <property type="entry name" value="Bromodomain-like"/>
    <property type="match status" value="1"/>
</dbReference>
<sequence>MVDPVVGAWVLEFLLRRPDVGDALAGELLLALPHPSPLPPRLSATLLLRRLAADLSRRSVSPRTLHSLDLLHRIRPSPSLAPAFTAVAVECTVAPLRLRPLSSSDAEFFDAVNRIWNCQVADLERSEAAGLVSCALREARKEMEAAVVDPALRAELARRETKEAALVAVRVCLEEMEKEMGPTFLEAAADAIVSCDCETHRSLVVLSDKLRAFRPIGLESIERGVEIGHLPSKIDRARSTGLLQLVEGGKGIKLNGRNIEKDQMRTDQEQGYSVDKNAMSCERQEVSDHTSCDNNYDDVPQSGQMDPVPPDPKDARKKHHNISTDAFLHPGEKRIRCSNLDANTATNLDAATMQKPSLMDRNATARTFEWDSSPTHYGKSPNKEKERDYVSSMNSKSSSSSLNETKEYVLRRRKRKWNSLEEETLRKAVARYGAGNWKLIKGCHPEIFERRTEVWLIGGSSAIYVVMVVEGELINIHNAPLRFFELSTMPVAEKLALKKRLKTELDHVRSAVENIITDCERRLAQKHSAAEEDQAVILGNDCAGEVASVHSFCIPEQQPSLTGENHQTTMSKRKIAPEMNTNPKDADHYSNDEIDMIPDKSDAKSVLTGPSKGTTLGTSDAPKVKGEKMDSCKTRQCANILKILMIHPAGWVFKEPVDPVKLKIPDYFSIISKPMDLGTIKRKLGRKQYSSTVQFAADVRLTFSNAMRYNPPENEVHVMAKELNNIFNSRWKLLEAEWRNKSTLSSQSVTNTQKKKQLLEKRPNTNSVLRRFIPSAEKLKLKKELSSLPVRKMPPRLLSFLQSRGIVGQIGEFVGIDIDMFDEETLWELHQLVRNFTDGTPIEIKKCTRRPEQNSHKGTGETVLQSDVIDEFMSPLAQMKSAHRTVSCQRSHCNDLSQASSSEVDSGRSSRNEHYSRRSTANSLDWEKTPTEVVKFAGFGLQSNDYIQSFSHPPSPLTAATEDLGPCEEQLSPSKALRAAMLKSRFADTILKAQQQSLGVKIDPAKLQREREKLEKRQQEEKARIEAQVKAAEIAAKMKAEAELTRQREAARLELQKMEKTVEIDNSHILKDLENLGCPLPGHFGTTDETVGKLMHELEMHSGLVNPLEKLGLFMKKEDLDEVDEWISSAGNGDVEEGEIDGS</sequence>
<gene>
    <name evidence="11" type="ORF">MUK42_29604</name>
</gene>
<dbReference type="PANTHER" id="PTHR46136:SF19">
    <property type="entry name" value="TRANSCRIPTION FACTOR GTE12"/>
    <property type="match status" value="1"/>
</dbReference>
<dbReference type="Pfam" id="PF17035">
    <property type="entry name" value="BET"/>
    <property type="match status" value="1"/>
</dbReference>
<evidence type="ECO:0000256" key="3">
    <source>
        <dbReference type="ARBA" id="ARBA00023054"/>
    </source>
</evidence>
<dbReference type="SUPFAM" id="SSF46689">
    <property type="entry name" value="Homeodomain-like"/>
    <property type="match status" value="1"/>
</dbReference>
<dbReference type="PRINTS" id="PR00503">
    <property type="entry name" value="BROMODOMAIN"/>
</dbReference>
<name>A0A9E7JZW4_9LILI</name>
<evidence type="ECO:0000259" key="10">
    <source>
        <dbReference type="PROSITE" id="PS50014"/>
    </source>
</evidence>
<dbReference type="SUPFAM" id="SSF47370">
    <property type="entry name" value="Bromodomain"/>
    <property type="match status" value="1"/>
</dbReference>
<dbReference type="InterPro" id="IPR001487">
    <property type="entry name" value="Bromodomain"/>
</dbReference>
<comment type="subcellular location">
    <subcellularLocation>
        <location evidence="1">Nucleus</location>
    </subcellularLocation>
</comment>
<reference evidence="11" key="1">
    <citation type="submission" date="2022-05" db="EMBL/GenBank/DDBJ databases">
        <title>The Musa troglodytarum L. genome provides insights into the mechanism of non-climacteric behaviour and enrichment of carotenoids.</title>
        <authorList>
            <person name="Wang J."/>
        </authorList>
    </citation>
    <scope>NUCLEOTIDE SEQUENCE</scope>
    <source>
        <tissue evidence="11">Leaf</tissue>
    </source>
</reference>
<evidence type="ECO:0000256" key="1">
    <source>
        <dbReference type="ARBA" id="ARBA00004123"/>
    </source>
</evidence>
<keyword evidence="3 8" id="KW-0175">Coiled coil</keyword>
<dbReference type="InterPro" id="IPR009057">
    <property type="entry name" value="Homeodomain-like_sf"/>
</dbReference>
<protein>
    <submittedName>
        <fullName evidence="11">BROMO</fullName>
    </submittedName>
</protein>